<accession>A0A6A6DBA3</accession>
<keyword evidence="1" id="KW-1133">Transmembrane helix</keyword>
<proteinExistence type="predicted"/>
<dbReference type="EMBL" id="ML994700">
    <property type="protein sequence ID" value="KAF2176834.1"/>
    <property type="molecule type" value="Genomic_DNA"/>
</dbReference>
<evidence type="ECO:0000313" key="2">
    <source>
        <dbReference type="EMBL" id="KAF2176834.1"/>
    </source>
</evidence>
<keyword evidence="3" id="KW-1185">Reference proteome</keyword>
<feature type="transmembrane region" description="Helical" evidence="1">
    <location>
        <begin position="53"/>
        <end position="72"/>
    </location>
</feature>
<protein>
    <submittedName>
        <fullName evidence="2">Uncharacterized protein</fullName>
    </submittedName>
</protein>
<evidence type="ECO:0000256" key="1">
    <source>
        <dbReference type="SAM" id="Phobius"/>
    </source>
</evidence>
<dbReference type="Proteomes" id="UP000800200">
    <property type="component" value="Unassembled WGS sequence"/>
</dbReference>
<gene>
    <name evidence="2" type="ORF">K469DRAFT_396157</name>
</gene>
<sequence>MFEANHLCRGPTDQAEVRLAVLARTEGMQEHKVPPGNTQPPTSVAWRAESSLSFLQVLLTCFFLSLFIYIALHQSTM</sequence>
<keyword evidence="1" id="KW-0812">Transmembrane</keyword>
<dbReference type="AlphaFoldDB" id="A0A6A6DBA3"/>
<keyword evidence="1" id="KW-0472">Membrane</keyword>
<reference evidence="2" key="1">
    <citation type="journal article" date="2020" name="Stud. Mycol.">
        <title>101 Dothideomycetes genomes: a test case for predicting lifestyles and emergence of pathogens.</title>
        <authorList>
            <person name="Haridas S."/>
            <person name="Albert R."/>
            <person name="Binder M."/>
            <person name="Bloem J."/>
            <person name="Labutti K."/>
            <person name="Salamov A."/>
            <person name="Andreopoulos B."/>
            <person name="Baker S."/>
            <person name="Barry K."/>
            <person name="Bills G."/>
            <person name="Bluhm B."/>
            <person name="Cannon C."/>
            <person name="Castanera R."/>
            <person name="Culley D."/>
            <person name="Daum C."/>
            <person name="Ezra D."/>
            <person name="Gonzalez J."/>
            <person name="Henrissat B."/>
            <person name="Kuo A."/>
            <person name="Liang C."/>
            <person name="Lipzen A."/>
            <person name="Lutzoni F."/>
            <person name="Magnuson J."/>
            <person name="Mondo S."/>
            <person name="Nolan M."/>
            <person name="Ohm R."/>
            <person name="Pangilinan J."/>
            <person name="Park H.-J."/>
            <person name="Ramirez L."/>
            <person name="Alfaro M."/>
            <person name="Sun H."/>
            <person name="Tritt A."/>
            <person name="Yoshinaga Y."/>
            <person name="Zwiers L.-H."/>
            <person name="Turgeon B."/>
            <person name="Goodwin S."/>
            <person name="Spatafora J."/>
            <person name="Crous P."/>
            <person name="Grigoriev I."/>
        </authorList>
    </citation>
    <scope>NUCLEOTIDE SEQUENCE</scope>
    <source>
        <strain evidence="2">CBS 207.26</strain>
    </source>
</reference>
<evidence type="ECO:0000313" key="3">
    <source>
        <dbReference type="Proteomes" id="UP000800200"/>
    </source>
</evidence>
<organism evidence="2 3">
    <name type="scientific">Zopfia rhizophila CBS 207.26</name>
    <dbReference type="NCBI Taxonomy" id="1314779"/>
    <lineage>
        <taxon>Eukaryota</taxon>
        <taxon>Fungi</taxon>
        <taxon>Dikarya</taxon>
        <taxon>Ascomycota</taxon>
        <taxon>Pezizomycotina</taxon>
        <taxon>Dothideomycetes</taxon>
        <taxon>Dothideomycetes incertae sedis</taxon>
        <taxon>Zopfiaceae</taxon>
        <taxon>Zopfia</taxon>
    </lineage>
</organism>
<name>A0A6A6DBA3_9PEZI</name>